<organism evidence="2 3">
    <name type="scientific">Ovis ammon polii</name>
    <dbReference type="NCBI Taxonomy" id="230172"/>
    <lineage>
        <taxon>Eukaryota</taxon>
        <taxon>Metazoa</taxon>
        <taxon>Chordata</taxon>
        <taxon>Craniata</taxon>
        <taxon>Vertebrata</taxon>
        <taxon>Euteleostomi</taxon>
        <taxon>Mammalia</taxon>
        <taxon>Eutheria</taxon>
        <taxon>Laurasiatheria</taxon>
        <taxon>Artiodactyla</taxon>
        <taxon>Ruminantia</taxon>
        <taxon>Pecora</taxon>
        <taxon>Bovidae</taxon>
        <taxon>Caprinae</taxon>
        <taxon>Ovis</taxon>
    </lineage>
</organism>
<evidence type="ECO:0000259" key="1">
    <source>
        <dbReference type="Pfam" id="PF00433"/>
    </source>
</evidence>
<reference evidence="2" key="1">
    <citation type="submission" date="2022-03" db="EMBL/GenBank/DDBJ databases">
        <title>Genomic analyses of argali, domestic sheep and their hybrids provide insights into chromosomal evolution, heterosis and genetic basis of agronomic traits.</title>
        <authorList>
            <person name="Li M."/>
        </authorList>
    </citation>
    <scope>NUCLEOTIDE SEQUENCE</scope>
    <source>
        <strain evidence="2">CAU-MHL-2022a</strain>
        <tissue evidence="2">Skin</tissue>
    </source>
</reference>
<accession>A0AAD4YGH8</accession>
<protein>
    <recommendedName>
        <fullName evidence="1">Protein kinase C-terminal domain-containing protein</fullName>
    </recommendedName>
</protein>
<evidence type="ECO:0000313" key="3">
    <source>
        <dbReference type="Proteomes" id="UP001214576"/>
    </source>
</evidence>
<dbReference type="GO" id="GO:0004674">
    <property type="term" value="F:protein serine/threonine kinase activity"/>
    <property type="evidence" value="ECO:0007669"/>
    <property type="project" value="InterPro"/>
</dbReference>
<proteinExistence type="predicted"/>
<name>A0AAD4YGH8_OVIAM</name>
<sequence>MHPLDFPRTTDQDFQGSPPEKLYLLSLTPQSAFSEVSPVNVNCLHSPKKIFEEERIKDVLYSKQDLRHGETGVDWEHIGARPAVISVEIKSTDDTSNFDVFPESDILKPTVAISNHPETDCKNKDWVFINYIYKRFEGLTAWGAGAGDWGNTFRHESS</sequence>
<dbReference type="InterPro" id="IPR017892">
    <property type="entry name" value="Pkinase_C"/>
</dbReference>
<feature type="domain" description="Protein kinase C-terminal" evidence="1">
    <location>
        <begin position="89"/>
        <end position="131"/>
    </location>
</feature>
<dbReference type="EMBL" id="JAKZEL010000002">
    <property type="protein sequence ID" value="KAI4546913.1"/>
    <property type="molecule type" value="Genomic_DNA"/>
</dbReference>
<dbReference type="Proteomes" id="UP001214576">
    <property type="component" value="Unassembled WGS sequence"/>
</dbReference>
<comment type="caution">
    <text evidence="2">The sequence shown here is derived from an EMBL/GenBank/DDBJ whole genome shotgun (WGS) entry which is preliminary data.</text>
</comment>
<gene>
    <name evidence="2" type="ORF">MG293_003468</name>
</gene>
<dbReference type="GO" id="GO:0005524">
    <property type="term" value="F:ATP binding"/>
    <property type="evidence" value="ECO:0007669"/>
    <property type="project" value="InterPro"/>
</dbReference>
<evidence type="ECO:0000313" key="2">
    <source>
        <dbReference type="EMBL" id="KAI4546913.1"/>
    </source>
</evidence>
<dbReference type="AlphaFoldDB" id="A0AAD4YGH8"/>
<keyword evidence="3" id="KW-1185">Reference proteome</keyword>
<dbReference type="Pfam" id="PF00433">
    <property type="entry name" value="Pkinase_C"/>
    <property type="match status" value="1"/>
</dbReference>